<evidence type="ECO:0000256" key="1">
    <source>
        <dbReference type="ARBA" id="ARBA00006484"/>
    </source>
</evidence>
<dbReference type="PROSITE" id="PS00061">
    <property type="entry name" value="ADH_SHORT"/>
    <property type="match status" value="1"/>
</dbReference>
<dbReference type="EMBL" id="QGNW01001602">
    <property type="protein sequence ID" value="RVW35483.1"/>
    <property type="molecule type" value="Genomic_DNA"/>
</dbReference>
<dbReference type="InterPro" id="IPR020904">
    <property type="entry name" value="Sc_DH/Rdtase_CS"/>
</dbReference>
<sequence>MLSASNQHPAAKNAPLPAVALPPSHNIKPFSLLEDSFPLQGQSRSALVKDTGEVALCPCGASYPVDTSENTMTDPTACSKKLQGKVIIITGGASGIGEGTARLFANHGARAIVIADIQDQLGQGVAESIGLHCCRYIHCDVTDEQQIKAMVESTVRMYGQLDIMFSNAGMMSKTLTTILELDLSDYDTLFAVNARGMAACVKHAARAMVEGGVKGSIVCTASVTATTGSDKFIDYTMSKHAVLGLMRSASKQLGAYGIRVNCVSPAGVATPLACDAGQMGVEETENYFGQLMGLKGRGALKVKHVADAVLFLASDDSEFVTGHNLVVDGHYRR</sequence>
<dbReference type="PRINTS" id="PR00081">
    <property type="entry name" value="GDHRDH"/>
</dbReference>
<evidence type="ECO:0000313" key="3">
    <source>
        <dbReference type="Proteomes" id="UP000288805"/>
    </source>
</evidence>
<dbReference type="Gene3D" id="3.40.50.720">
    <property type="entry name" value="NAD(P)-binding Rossmann-like Domain"/>
    <property type="match status" value="1"/>
</dbReference>
<dbReference type="InterPro" id="IPR036291">
    <property type="entry name" value="NAD(P)-bd_dom_sf"/>
</dbReference>
<dbReference type="AlphaFoldDB" id="A0A438DJ44"/>
<name>A0A438DJ44_VITVI</name>
<comment type="caution">
    <text evidence="2">The sequence shown here is derived from an EMBL/GenBank/DDBJ whole genome shotgun (WGS) entry which is preliminary data.</text>
</comment>
<accession>A0A438DJ44</accession>
<dbReference type="Proteomes" id="UP000288805">
    <property type="component" value="Unassembled WGS sequence"/>
</dbReference>
<comment type="similarity">
    <text evidence="1">Belongs to the short-chain dehydrogenases/reductases (SDR) family.</text>
</comment>
<dbReference type="InterPro" id="IPR002347">
    <property type="entry name" value="SDR_fam"/>
</dbReference>
<evidence type="ECO:0000313" key="2">
    <source>
        <dbReference type="EMBL" id="RVW35483.1"/>
    </source>
</evidence>
<dbReference type="Pfam" id="PF13561">
    <property type="entry name" value="adh_short_C2"/>
    <property type="match status" value="1"/>
</dbReference>
<dbReference type="PANTHER" id="PTHR42820">
    <property type="entry name" value="SHORT-CHAIN DEHYDROGENASE REDUCTASE"/>
    <property type="match status" value="1"/>
</dbReference>
<proteinExistence type="inferred from homology"/>
<dbReference type="PRINTS" id="PR00080">
    <property type="entry name" value="SDRFAMILY"/>
</dbReference>
<dbReference type="FunFam" id="3.40.50.720:FF:000084">
    <property type="entry name" value="Short-chain dehydrogenase reductase"/>
    <property type="match status" value="1"/>
</dbReference>
<protein>
    <submittedName>
        <fullName evidence="2">(-)-isopiperitenol/(-)-carveol dehydrogenase, mitochondrial</fullName>
    </submittedName>
</protein>
<dbReference type="PANTHER" id="PTHR42820:SF21">
    <property type="entry name" value="SHORT-CHAIN DEHYDROGENASE REDUCTASE 3B-LIKE"/>
    <property type="match status" value="1"/>
</dbReference>
<dbReference type="SUPFAM" id="SSF51735">
    <property type="entry name" value="NAD(P)-binding Rossmann-fold domains"/>
    <property type="match status" value="1"/>
</dbReference>
<gene>
    <name evidence="2" type="primary">ISPD_7</name>
    <name evidence="2" type="ORF">CK203_073870</name>
</gene>
<reference evidence="2 3" key="1">
    <citation type="journal article" date="2018" name="PLoS Genet.">
        <title>Population sequencing reveals clonal diversity and ancestral inbreeding in the grapevine cultivar Chardonnay.</title>
        <authorList>
            <person name="Roach M.J."/>
            <person name="Johnson D.L."/>
            <person name="Bohlmann J."/>
            <person name="van Vuuren H.J."/>
            <person name="Jones S.J."/>
            <person name="Pretorius I.S."/>
            <person name="Schmidt S.A."/>
            <person name="Borneman A.R."/>
        </authorList>
    </citation>
    <scope>NUCLEOTIDE SEQUENCE [LARGE SCALE GENOMIC DNA]</scope>
    <source>
        <strain evidence="3">cv. Chardonnay</strain>
        <tissue evidence="2">Leaf</tissue>
    </source>
</reference>
<organism evidence="2 3">
    <name type="scientific">Vitis vinifera</name>
    <name type="common">Grape</name>
    <dbReference type="NCBI Taxonomy" id="29760"/>
    <lineage>
        <taxon>Eukaryota</taxon>
        <taxon>Viridiplantae</taxon>
        <taxon>Streptophyta</taxon>
        <taxon>Embryophyta</taxon>
        <taxon>Tracheophyta</taxon>
        <taxon>Spermatophyta</taxon>
        <taxon>Magnoliopsida</taxon>
        <taxon>eudicotyledons</taxon>
        <taxon>Gunneridae</taxon>
        <taxon>Pentapetalae</taxon>
        <taxon>rosids</taxon>
        <taxon>Vitales</taxon>
        <taxon>Vitaceae</taxon>
        <taxon>Viteae</taxon>
        <taxon>Vitis</taxon>
    </lineage>
</organism>